<protein>
    <submittedName>
        <fullName evidence="2">Uncharacterized protein</fullName>
    </submittedName>
</protein>
<organism evidence="2 3">
    <name type="scientific">Actinomadura verrucosospora</name>
    <dbReference type="NCBI Taxonomy" id="46165"/>
    <lineage>
        <taxon>Bacteria</taxon>
        <taxon>Bacillati</taxon>
        <taxon>Actinomycetota</taxon>
        <taxon>Actinomycetes</taxon>
        <taxon>Streptosporangiales</taxon>
        <taxon>Thermomonosporaceae</taxon>
        <taxon>Actinomadura</taxon>
    </lineage>
</organism>
<accession>A0A7D3VX50</accession>
<proteinExistence type="predicted"/>
<dbReference type="Proteomes" id="UP000501240">
    <property type="component" value="Chromosome"/>
</dbReference>
<gene>
    <name evidence="2" type="ORF">ACTIVE_6550</name>
</gene>
<evidence type="ECO:0000256" key="1">
    <source>
        <dbReference type="SAM" id="MobiDB-lite"/>
    </source>
</evidence>
<feature type="region of interest" description="Disordered" evidence="1">
    <location>
        <begin position="18"/>
        <end position="78"/>
    </location>
</feature>
<evidence type="ECO:0000313" key="3">
    <source>
        <dbReference type="Proteomes" id="UP000501240"/>
    </source>
</evidence>
<dbReference type="AlphaFoldDB" id="A0A7D3VX50"/>
<feature type="compositionally biased region" description="Low complexity" evidence="1">
    <location>
        <begin position="96"/>
        <end position="105"/>
    </location>
</feature>
<dbReference type="EMBL" id="CP053892">
    <property type="protein sequence ID" value="QKG24899.1"/>
    <property type="molecule type" value="Genomic_DNA"/>
</dbReference>
<sequence>MPVQIIRTFRHCVHQSFRGLGKGSAAPPESVQRDQRAGNRQRGFSGRVPGFREYRRKMAAEREGHAPGRPAAPRRGVPGGQLGNCGCWARCTDRAPAAGRPAAPGRGPGDGTDHHEHPEALKPHKSDYGRRSPSIHANGITGAFRRTRDVPCYPL</sequence>
<feature type="compositionally biased region" description="Basic and acidic residues" evidence="1">
    <location>
        <begin position="111"/>
        <end position="130"/>
    </location>
</feature>
<reference evidence="2 3" key="1">
    <citation type="submission" date="2020-05" db="EMBL/GenBank/DDBJ databases">
        <title>Actinomadura verrucosospora NRRL-B18236 (PFL_A860) Genome sequencing and assembly.</title>
        <authorList>
            <person name="Samborskyy M."/>
        </authorList>
    </citation>
    <scope>NUCLEOTIDE SEQUENCE [LARGE SCALE GENOMIC DNA]</scope>
    <source>
        <strain evidence="2 3">NRRL:B18236</strain>
    </source>
</reference>
<feature type="compositionally biased region" description="Low complexity" evidence="1">
    <location>
        <begin position="67"/>
        <end position="76"/>
    </location>
</feature>
<feature type="compositionally biased region" description="Basic and acidic residues" evidence="1">
    <location>
        <begin position="50"/>
        <end position="66"/>
    </location>
</feature>
<feature type="region of interest" description="Disordered" evidence="1">
    <location>
        <begin position="96"/>
        <end position="155"/>
    </location>
</feature>
<name>A0A7D3VX50_ACTVE</name>
<evidence type="ECO:0000313" key="2">
    <source>
        <dbReference type="EMBL" id="QKG24899.1"/>
    </source>
</evidence>
<keyword evidence="3" id="KW-1185">Reference proteome</keyword>